<keyword evidence="2" id="KW-1185">Reference proteome</keyword>
<sequence>MHHQFTAPPPTRVARTSSTPGIGVLGIEDLKSATRTVLDNAGVTWSPNRIVKVCLRFARDVHGSGWDFFDFITTELAISAEEKRNLRDDPEVQRIFRFGLDPTGEQAVGNVMRERGY</sequence>
<dbReference type="Proteomes" id="UP000319375">
    <property type="component" value="Unassembled WGS sequence"/>
</dbReference>
<comment type="caution">
    <text evidence="1">The sequence shown here is derived from an EMBL/GenBank/DDBJ whole genome shotgun (WGS) entry which is preliminary data.</text>
</comment>
<evidence type="ECO:0000313" key="2">
    <source>
        <dbReference type="Proteomes" id="UP000319375"/>
    </source>
</evidence>
<reference evidence="1 2" key="1">
    <citation type="submission" date="2019-06" db="EMBL/GenBank/DDBJ databases">
        <title>Tsukamurella conjunctivitidis sp. nov., Tsukamurella assacharolytica sp. nov. and Tsukamurella sputae sp. nov. isolated from patients with conjunctivitis, bacteraemia (lymphoma) and respiratory infection (sputum) in Hong Kong.</title>
        <authorList>
            <person name="Teng J.L.L."/>
            <person name="Lee H.H."/>
            <person name="Fong J.Y.H."/>
            <person name="Fok K.M.N."/>
            <person name="Lau S.K.P."/>
            <person name="Woo P.C.Y."/>
        </authorList>
    </citation>
    <scope>NUCLEOTIDE SEQUENCE [LARGE SCALE GENOMIC DNA]</scope>
    <source>
        <strain evidence="1 2">HKU72</strain>
    </source>
</reference>
<dbReference type="AlphaFoldDB" id="A0A5C5RR70"/>
<evidence type="ECO:0000313" key="1">
    <source>
        <dbReference type="EMBL" id="TWS25556.1"/>
    </source>
</evidence>
<organism evidence="1 2">
    <name type="scientific">Tsukamurella conjunctivitidis</name>
    <dbReference type="NCBI Taxonomy" id="2592068"/>
    <lineage>
        <taxon>Bacteria</taxon>
        <taxon>Bacillati</taxon>
        <taxon>Actinomycetota</taxon>
        <taxon>Actinomycetes</taxon>
        <taxon>Mycobacteriales</taxon>
        <taxon>Tsukamurellaceae</taxon>
        <taxon>Tsukamurella</taxon>
    </lineage>
</organism>
<dbReference type="RefSeq" id="WP_146489231.1">
    <property type="nucleotide sequence ID" value="NZ_VIGX01000026.1"/>
</dbReference>
<proteinExistence type="predicted"/>
<name>A0A5C5RR70_9ACTN</name>
<dbReference type="EMBL" id="VIGX01000026">
    <property type="protein sequence ID" value="TWS25556.1"/>
    <property type="molecule type" value="Genomic_DNA"/>
</dbReference>
<accession>A0A5C5RR70</accession>
<protein>
    <submittedName>
        <fullName evidence="1">Uncharacterized protein</fullName>
    </submittedName>
</protein>
<gene>
    <name evidence="1" type="ORF">FK530_22820</name>
</gene>